<evidence type="ECO:0000313" key="3">
    <source>
        <dbReference type="Proteomes" id="UP000754644"/>
    </source>
</evidence>
<dbReference type="Pfam" id="PF01738">
    <property type="entry name" value="DLH"/>
    <property type="match status" value="1"/>
</dbReference>
<dbReference type="GO" id="GO:0016787">
    <property type="term" value="F:hydrolase activity"/>
    <property type="evidence" value="ECO:0007669"/>
    <property type="project" value="UniProtKB-KW"/>
</dbReference>
<dbReference type="Gene3D" id="3.40.50.1820">
    <property type="entry name" value="alpha/beta hydrolase"/>
    <property type="match status" value="1"/>
</dbReference>
<dbReference type="Proteomes" id="UP000754644">
    <property type="component" value="Unassembled WGS sequence"/>
</dbReference>
<keyword evidence="2" id="KW-0378">Hydrolase</keyword>
<organism evidence="2 3">
    <name type="scientific">SAR86 cluster bacterium</name>
    <dbReference type="NCBI Taxonomy" id="2030880"/>
    <lineage>
        <taxon>Bacteria</taxon>
        <taxon>Pseudomonadati</taxon>
        <taxon>Pseudomonadota</taxon>
        <taxon>Gammaproteobacteria</taxon>
        <taxon>SAR86 cluster</taxon>
    </lineage>
</organism>
<comment type="caution">
    <text evidence="2">The sequence shown here is derived from an EMBL/GenBank/DDBJ whole genome shotgun (WGS) entry which is preliminary data.</text>
</comment>
<protein>
    <submittedName>
        <fullName evidence="2">Dienelactone hydrolase family protein</fullName>
    </submittedName>
</protein>
<dbReference type="EMBL" id="JABMOJ010000167">
    <property type="protein sequence ID" value="NQV64628.1"/>
    <property type="molecule type" value="Genomic_DNA"/>
</dbReference>
<evidence type="ECO:0000313" key="2">
    <source>
        <dbReference type="EMBL" id="NQV64628.1"/>
    </source>
</evidence>
<dbReference type="InterPro" id="IPR002925">
    <property type="entry name" value="Dienelactn_hydro"/>
</dbReference>
<dbReference type="PANTHER" id="PTHR22946:SF0">
    <property type="entry name" value="DIENELACTONE HYDROLASE DOMAIN-CONTAINING PROTEIN"/>
    <property type="match status" value="1"/>
</dbReference>
<sequence length="239" mass="25506">MHTENVEYRDGDVVLEGYLAYDESIKGPRPLVLVAHDWTGRRDFATAKAEEMARLGYVGFALDMYGKGVFGSDSDVEGNSALMGPFAADRAKLRKRILAALTCAKGLGQVDASKVGAMGYCFGGMCVLELARAGADVGGVISIHGIFSAGAEPNALISAKVLCLHGHDDPMVPPEQVLAFEQEMSGAGVDWQVHAYGGTMHAFTNPDANNPDFGAVFNPAANQRASRSIENFWTEIFSV</sequence>
<reference evidence="2" key="1">
    <citation type="submission" date="2020-05" db="EMBL/GenBank/DDBJ databases">
        <title>Sulfur intermediates as new biogeochemical hubs in an aquatic model microbial ecosystem.</title>
        <authorList>
            <person name="Vigneron A."/>
        </authorList>
    </citation>
    <scope>NUCLEOTIDE SEQUENCE</scope>
    <source>
        <strain evidence="2">Bin.250</strain>
    </source>
</reference>
<dbReference type="InterPro" id="IPR050261">
    <property type="entry name" value="FrsA_esterase"/>
</dbReference>
<gene>
    <name evidence="2" type="ORF">HQ497_04610</name>
</gene>
<dbReference type="SUPFAM" id="SSF53474">
    <property type="entry name" value="alpha/beta-Hydrolases"/>
    <property type="match status" value="1"/>
</dbReference>
<feature type="domain" description="Dienelactone hydrolase" evidence="1">
    <location>
        <begin position="16"/>
        <end position="233"/>
    </location>
</feature>
<dbReference type="PANTHER" id="PTHR22946">
    <property type="entry name" value="DIENELACTONE HYDROLASE DOMAIN-CONTAINING PROTEIN-RELATED"/>
    <property type="match status" value="1"/>
</dbReference>
<accession>A0A972VVR8</accession>
<dbReference type="InterPro" id="IPR029058">
    <property type="entry name" value="AB_hydrolase_fold"/>
</dbReference>
<name>A0A972VVR8_9GAMM</name>
<proteinExistence type="predicted"/>
<dbReference type="AlphaFoldDB" id="A0A972VVR8"/>
<evidence type="ECO:0000259" key="1">
    <source>
        <dbReference type="Pfam" id="PF01738"/>
    </source>
</evidence>